<name>L8JQI1_9BACT</name>
<dbReference type="Proteomes" id="UP000011135">
    <property type="component" value="Unassembled WGS sequence"/>
</dbReference>
<reference evidence="1 2" key="1">
    <citation type="submission" date="2012-12" db="EMBL/GenBank/DDBJ databases">
        <title>Genome assembly of Fulvivirga imtechensis AK7.</title>
        <authorList>
            <person name="Nupur N."/>
            <person name="Khatri I."/>
            <person name="Kumar R."/>
            <person name="Subramanian S."/>
            <person name="Pinnaka A."/>
        </authorList>
    </citation>
    <scope>NUCLEOTIDE SEQUENCE [LARGE SCALE GENOMIC DNA]</scope>
    <source>
        <strain evidence="1 2">AK7</strain>
    </source>
</reference>
<evidence type="ECO:0000313" key="2">
    <source>
        <dbReference type="Proteomes" id="UP000011135"/>
    </source>
</evidence>
<dbReference type="STRING" id="1237149.C900_03079"/>
<dbReference type="AlphaFoldDB" id="L8JQI1"/>
<keyword evidence="2" id="KW-1185">Reference proteome</keyword>
<proteinExistence type="predicted"/>
<comment type="caution">
    <text evidence="1">The sequence shown here is derived from an EMBL/GenBank/DDBJ whole genome shotgun (WGS) entry which is preliminary data.</text>
</comment>
<protein>
    <submittedName>
        <fullName evidence="1">Uncharacterized protein</fullName>
    </submittedName>
</protein>
<dbReference type="EMBL" id="AMZN01000045">
    <property type="protein sequence ID" value="ELR71115.1"/>
    <property type="molecule type" value="Genomic_DNA"/>
</dbReference>
<sequence>MKYKINYQNYSPYEAMAKSGFSDTKHCIHTYRDDGMVPYNPFYGSSQAL</sequence>
<gene>
    <name evidence="1" type="ORF">C900_03079</name>
</gene>
<accession>L8JQI1</accession>
<evidence type="ECO:0000313" key="1">
    <source>
        <dbReference type="EMBL" id="ELR71115.1"/>
    </source>
</evidence>
<organism evidence="1 2">
    <name type="scientific">Fulvivirga imtechensis AK7</name>
    <dbReference type="NCBI Taxonomy" id="1237149"/>
    <lineage>
        <taxon>Bacteria</taxon>
        <taxon>Pseudomonadati</taxon>
        <taxon>Bacteroidota</taxon>
        <taxon>Cytophagia</taxon>
        <taxon>Cytophagales</taxon>
        <taxon>Fulvivirgaceae</taxon>
        <taxon>Fulvivirga</taxon>
    </lineage>
</organism>